<dbReference type="Gene3D" id="3.30.450.20">
    <property type="entry name" value="PAS domain"/>
    <property type="match status" value="5"/>
</dbReference>
<feature type="domain" description="PAS" evidence="8">
    <location>
        <begin position="586"/>
        <end position="627"/>
    </location>
</feature>
<evidence type="ECO:0000256" key="5">
    <source>
        <dbReference type="ARBA" id="ARBA00022777"/>
    </source>
</evidence>
<proteinExistence type="predicted"/>
<dbReference type="EMBL" id="SRKZ01000003">
    <property type="protein sequence ID" value="TGD80739.1"/>
    <property type="molecule type" value="Genomic_DNA"/>
</dbReference>
<dbReference type="InterPro" id="IPR036890">
    <property type="entry name" value="HATPase_C_sf"/>
</dbReference>
<protein>
    <recommendedName>
        <fullName evidence="2">histidine kinase</fullName>
        <ecNumber evidence="2">2.7.13.3</ecNumber>
    </recommendedName>
</protein>
<dbReference type="PRINTS" id="PR00344">
    <property type="entry name" value="BCTRLSENSOR"/>
</dbReference>
<dbReference type="SUPFAM" id="SSF47384">
    <property type="entry name" value="Homodimeric domain of signal transducing histidine kinase"/>
    <property type="match status" value="1"/>
</dbReference>
<dbReference type="NCBIfam" id="TIGR00229">
    <property type="entry name" value="sensory_box"/>
    <property type="match status" value="1"/>
</dbReference>
<dbReference type="SMART" id="SM00091">
    <property type="entry name" value="PAS"/>
    <property type="match status" value="4"/>
</dbReference>
<dbReference type="SUPFAM" id="SSF55785">
    <property type="entry name" value="PYP-like sensor domain (PAS domain)"/>
    <property type="match status" value="4"/>
</dbReference>
<reference evidence="10 11" key="1">
    <citation type="submission" date="2019-04" db="EMBL/GenBank/DDBJ databases">
        <authorList>
            <person name="Feng G."/>
            <person name="Zhang J."/>
            <person name="Zhu H."/>
        </authorList>
    </citation>
    <scope>NUCLEOTIDE SEQUENCE [LARGE SCALE GENOMIC DNA]</scope>
    <source>
        <strain evidence="10 11">JCM 19491</strain>
    </source>
</reference>
<dbReference type="InterPro" id="IPR003661">
    <property type="entry name" value="HisK_dim/P_dom"/>
</dbReference>
<name>A0A4Z0MMT3_9BACT</name>
<dbReference type="SMART" id="SM00388">
    <property type="entry name" value="HisKA"/>
    <property type="match status" value="1"/>
</dbReference>
<dbReference type="SMART" id="SM00086">
    <property type="entry name" value="PAC"/>
    <property type="match status" value="2"/>
</dbReference>
<dbReference type="RefSeq" id="WP_135530882.1">
    <property type="nucleotide sequence ID" value="NZ_SRKZ01000003.1"/>
</dbReference>
<dbReference type="SMART" id="SM00387">
    <property type="entry name" value="HATPase_c"/>
    <property type="match status" value="1"/>
</dbReference>
<evidence type="ECO:0000313" key="10">
    <source>
        <dbReference type="EMBL" id="TGD80739.1"/>
    </source>
</evidence>
<dbReference type="PANTHER" id="PTHR43304">
    <property type="entry name" value="PHYTOCHROME-LIKE PROTEIN CPH1"/>
    <property type="match status" value="1"/>
</dbReference>
<dbReference type="OrthoDB" id="9766459at2"/>
<dbReference type="FunFam" id="3.30.565.10:FF:000006">
    <property type="entry name" value="Sensor histidine kinase WalK"/>
    <property type="match status" value="1"/>
</dbReference>
<dbReference type="FunFam" id="3.30.450.20:FF:000099">
    <property type="entry name" value="Sensory box sensor histidine kinase"/>
    <property type="match status" value="1"/>
</dbReference>
<evidence type="ECO:0000256" key="6">
    <source>
        <dbReference type="SAM" id="Coils"/>
    </source>
</evidence>
<evidence type="ECO:0000256" key="1">
    <source>
        <dbReference type="ARBA" id="ARBA00000085"/>
    </source>
</evidence>
<dbReference type="SUPFAM" id="SSF55874">
    <property type="entry name" value="ATPase domain of HSP90 chaperone/DNA topoisomerase II/histidine kinase"/>
    <property type="match status" value="1"/>
</dbReference>
<keyword evidence="5" id="KW-0418">Kinase</keyword>
<evidence type="ECO:0000259" key="9">
    <source>
        <dbReference type="PROSITE" id="PS50113"/>
    </source>
</evidence>
<organism evidence="10 11">
    <name type="scientific">Hymenobacter wooponensis</name>
    <dbReference type="NCBI Taxonomy" id="1525360"/>
    <lineage>
        <taxon>Bacteria</taxon>
        <taxon>Pseudomonadati</taxon>
        <taxon>Bacteroidota</taxon>
        <taxon>Cytophagia</taxon>
        <taxon>Cytophagales</taxon>
        <taxon>Hymenobacteraceae</taxon>
        <taxon>Hymenobacter</taxon>
    </lineage>
</organism>
<evidence type="ECO:0000259" key="7">
    <source>
        <dbReference type="PROSITE" id="PS50109"/>
    </source>
</evidence>
<dbReference type="InterPro" id="IPR000700">
    <property type="entry name" value="PAS-assoc_C"/>
</dbReference>
<dbReference type="PROSITE" id="PS50113">
    <property type="entry name" value="PAC"/>
    <property type="match status" value="2"/>
</dbReference>
<feature type="coiled-coil region" evidence="6">
    <location>
        <begin position="288"/>
        <end position="330"/>
    </location>
</feature>
<keyword evidence="11" id="KW-1185">Reference proteome</keyword>
<keyword evidence="6" id="KW-0175">Coiled coil</keyword>
<dbReference type="PROSITE" id="PS50109">
    <property type="entry name" value="HIS_KIN"/>
    <property type="match status" value="1"/>
</dbReference>
<keyword evidence="3" id="KW-0597">Phosphoprotein</keyword>
<dbReference type="Pfam" id="PF02518">
    <property type="entry name" value="HATPase_c"/>
    <property type="match status" value="1"/>
</dbReference>
<dbReference type="InterPro" id="IPR005467">
    <property type="entry name" value="His_kinase_dom"/>
</dbReference>
<dbReference type="CDD" id="cd00130">
    <property type="entry name" value="PAS"/>
    <property type="match status" value="2"/>
</dbReference>
<dbReference type="InterPro" id="IPR004358">
    <property type="entry name" value="Sig_transdc_His_kin-like_C"/>
</dbReference>
<dbReference type="PANTHER" id="PTHR43304:SF1">
    <property type="entry name" value="PAC DOMAIN-CONTAINING PROTEIN"/>
    <property type="match status" value="1"/>
</dbReference>
<dbReference type="InterPro" id="IPR000014">
    <property type="entry name" value="PAS"/>
</dbReference>
<evidence type="ECO:0000256" key="2">
    <source>
        <dbReference type="ARBA" id="ARBA00012438"/>
    </source>
</evidence>
<dbReference type="Pfam" id="PF08448">
    <property type="entry name" value="PAS_4"/>
    <property type="match status" value="3"/>
</dbReference>
<feature type="domain" description="PAC" evidence="9">
    <location>
        <begin position="660"/>
        <end position="712"/>
    </location>
</feature>
<sequence>MDSAPNSPAPAPLPDSLFRDLLAASLTGVNVLRPVYDANGTIIDFALEYLNPAGQRMTGLAERPGGTLLTHFPHAIASGILAYYLRVYSHGATNVYETNYQADRLDNYFRLSARRSGEWLVVSFTDTSDQDRSAVEQALRESQAREKALRAETELQHDTLRRFVEQAPVAVAIYRGPRYRVELANTTTLAIWGRSLPDVLGRPVFEAMPEAATPDVVAIFDKVYTTGIAHTAHEQRTIIDRNGQPEEVYWNCVFQPEFDSDGRVSGIRSVGTEVTGQVRARQQVQQFNQELEARVAERTRQLAETQAAALAAAERRAQEREELYQVLEQTPAAIAITRGPDHRYVYVNPTSLTLFAGRQLLGNTVAEVLPEAGPVGLLALLDQVYATGETFSGTEHPLGFTSHAPGPDQIRYFNFTYQAYRENGTIVGISTFAYDVTEQVRARQREQESQLQIRAIMEGIPFPINVCVGPDLDIQMANQAMLTAWGKGPDVFGRRFADVLPELMEQGITAQLHQVMNSGEPLHQRNQQIEVVIEGTPQTFYYNYSLVPLRDSQGQVYGILNTAADVTDLGVAHQRLEALAGELLESEARFRTMADAAPNLVWAVYPDSSIRYINRAFLDFVGVENEQQYLATGWSAYVPADEFDQAQATLTQAIKQLLPYAMEHRMRRYDGEYRWLLAQGAPSYLQNGELYGYVGSAIDITDLKQANEQLRRTNADLDNFIYTASHDLKAPIANIEGLLYLLGEELPPAVAADQAIAPTLARMVESVERFKRTINHLTEVSKLQKEYAPSTVAVEVAAVVEDVRRDLQPLLQETAAQLVVAVEEVPWVQFSEKNLRSVIYNLLSNALKYRHPDRPAQVALRARVQPGYTVLEVQDNGLGIHPDQQPRLFTMFQRFHTHVEGTGIGLYMVKRMVENAGGYLEVNSQPGTGTTVTVYLPY</sequence>
<evidence type="ECO:0000256" key="4">
    <source>
        <dbReference type="ARBA" id="ARBA00022679"/>
    </source>
</evidence>
<dbReference type="EC" id="2.7.13.3" evidence="2"/>
<feature type="domain" description="PAC" evidence="9">
    <location>
        <begin position="525"/>
        <end position="578"/>
    </location>
</feature>
<dbReference type="InterPro" id="IPR013655">
    <property type="entry name" value="PAS_fold_3"/>
</dbReference>
<keyword evidence="4" id="KW-0808">Transferase</keyword>
<gene>
    <name evidence="10" type="ORF">EU557_13075</name>
</gene>
<dbReference type="GO" id="GO:0000155">
    <property type="term" value="F:phosphorelay sensor kinase activity"/>
    <property type="evidence" value="ECO:0007669"/>
    <property type="project" value="InterPro"/>
</dbReference>
<dbReference type="InterPro" id="IPR052162">
    <property type="entry name" value="Sensor_kinase/Photoreceptor"/>
</dbReference>
<dbReference type="InterPro" id="IPR036097">
    <property type="entry name" value="HisK_dim/P_sf"/>
</dbReference>
<dbReference type="InterPro" id="IPR001610">
    <property type="entry name" value="PAC"/>
</dbReference>
<dbReference type="InterPro" id="IPR035965">
    <property type="entry name" value="PAS-like_dom_sf"/>
</dbReference>
<dbReference type="AlphaFoldDB" id="A0A4Z0MMT3"/>
<dbReference type="InterPro" id="IPR013656">
    <property type="entry name" value="PAS_4"/>
</dbReference>
<evidence type="ECO:0000256" key="3">
    <source>
        <dbReference type="ARBA" id="ARBA00022553"/>
    </source>
</evidence>
<comment type="caution">
    <text evidence="10">The sequence shown here is derived from an EMBL/GenBank/DDBJ whole genome shotgun (WGS) entry which is preliminary data.</text>
</comment>
<comment type="catalytic activity">
    <reaction evidence="1">
        <text>ATP + protein L-histidine = ADP + protein N-phospho-L-histidine.</text>
        <dbReference type="EC" id="2.7.13.3"/>
    </reaction>
</comment>
<evidence type="ECO:0000313" key="11">
    <source>
        <dbReference type="Proteomes" id="UP000298284"/>
    </source>
</evidence>
<dbReference type="PROSITE" id="PS50112">
    <property type="entry name" value="PAS"/>
    <property type="match status" value="1"/>
</dbReference>
<feature type="domain" description="Histidine kinase" evidence="7">
    <location>
        <begin position="723"/>
        <end position="938"/>
    </location>
</feature>
<dbReference type="Proteomes" id="UP000298284">
    <property type="component" value="Unassembled WGS sequence"/>
</dbReference>
<dbReference type="Gene3D" id="1.10.287.130">
    <property type="match status" value="1"/>
</dbReference>
<dbReference type="Gene3D" id="3.30.565.10">
    <property type="entry name" value="Histidine kinase-like ATPase, C-terminal domain"/>
    <property type="match status" value="1"/>
</dbReference>
<dbReference type="Pfam" id="PF08447">
    <property type="entry name" value="PAS_3"/>
    <property type="match status" value="1"/>
</dbReference>
<dbReference type="InterPro" id="IPR003594">
    <property type="entry name" value="HATPase_dom"/>
</dbReference>
<dbReference type="CDD" id="cd00082">
    <property type="entry name" value="HisKA"/>
    <property type="match status" value="1"/>
</dbReference>
<evidence type="ECO:0000259" key="8">
    <source>
        <dbReference type="PROSITE" id="PS50112"/>
    </source>
</evidence>
<accession>A0A4Z0MMT3</accession>